<dbReference type="AlphaFoldDB" id="A0A9X1GEF0"/>
<reference evidence="9" key="1">
    <citation type="journal article" date="2022" name="J. Anim. Sci.">
        <title>Whole genome sequence analyses-based assessment of virulence potential and antimicrobial susceptibilities and resistance of Enterococcus faecium strains isolated from commercial swine and cattle probiotic products.</title>
        <authorList>
            <person name="Shridhar P.B."/>
            <person name="Amachawadi R.G."/>
            <person name="Tokach M."/>
            <person name="Patel I."/>
            <person name="Gangiredla J."/>
            <person name="Mammel M."/>
            <person name="Nagaraja T.G."/>
        </authorList>
    </citation>
    <scope>NUCLEOTIDE SEQUENCE</scope>
    <source>
        <strain evidence="9">EF215</strain>
    </source>
</reference>
<dbReference type="Gene3D" id="3.40.35.10">
    <property type="entry name" value="Phosphotransferase system, sorbose subfamily IIB component"/>
    <property type="match status" value="1"/>
</dbReference>
<keyword evidence="6" id="KW-0598">Phosphotransferase system</keyword>
<sequence>MIKFIRIDHRLLHGQVVFSWSKSLQINRILVVNDEAANDEFKKMSLELS</sequence>
<evidence type="ECO:0000256" key="3">
    <source>
        <dbReference type="ARBA" id="ARBA00022490"/>
    </source>
</evidence>
<dbReference type="EMBL" id="JAIFOC010000286">
    <property type="protein sequence ID" value="MBX4223965.1"/>
    <property type="molecule type" value="Genomic_DNA"/>
</dbReference>
<name>A0A9X1GEF0_ENTFC</name>
<dbReference type="InterPro" id="IPR004720">
    <property type="entry name" value="PTS_IIB_sorbose-sp"/>
</dbReference>
<evidence type="ECO:0000256" key="4">
    <source>
        <dbReference type="ARBA" id="ARBA00022597"/>
    </source>
</evidence>
<proteinExistence type="predicted"/>
<feature type="domain" description="PTS EIIB type-4" evidence="8">
    <location>
        <begin position="1"/>
        <end position="49"/>
    </location>
</feature>
<evidence type="ECO:0000256" key="2">
    <source>
        <dbReference type="ARBA" id="ARBA00022448"/>
    </source>
</evidence>
<evidence type="ECO:0000313" key="9">
    <source>
        <dbReference type="EMBL" id="MBX4223965.1"/>
    </source>
</evidence>
<dbReference type="RefSeq" id="WP_220715867.1">
    <property type="nucleotide sequence ID" value="NZ_JAIFOC010000286.1"/>
</dbReference>
<comment type="caution">
    <text evidence="9">The sequence shown here is derived from an EMBL/GenBank/DDBJ whole genome shotgun (WGS) entry which is preliminary data.</text>
</comment>
<dbReference type="GO" id="GO:0008982">
    <property type="term" value="F:protein-N(PI)-phosphohistidine-sugar phosphotransferase activity"/>
    <property type="evidence" value="ECO:0007669"/>
    <property type="project" value="InterPro"/>
</dbReference>
<evidence type="ECO:0000256" key="6">
    <source>
        <dbReference type="ARBA" id="ARBA00022683"/>
    </source>
</evidence>
<evidence type="ECO:0000256" key="1">
    <source>
        <dbReference type="ARBA" id="ARBA00004496"/>
    </source>
</evidence>
<dbReference type="InterPro" id="IPR036667">
    <property type="entry name" value="PTS_IIB_sorbose-sp_sf"/>
</dbReference>
<accession>A0A9X1GEF0</accession>
<organism evidence="9 10">
    <name type="scientific">Enterococcus faecium</name>
    <name type="common">Streptococcus faecium</name>
    <dbReference type="NCBI Taxonomy" id="1352"/>
    <lineage>
        <taxon>Bacteria</taxon>
        <taxon>Bacillati</taxon>
        <taxon>Bacillota</taxon>
        <taxon>Bacilli</taxon>
        <taxon>Lactobacillales</taxon>
        <taxon>Enterococcaceae</taxon>
        <taxon>Enterococcus</taxon>
    </lineage>
</organism>
<keyword evidence="4 9" id="KW-0762">Sugar transport</keyword>
<keyword evidence="2" id="KW-0813">Transport</keyword>
<feature type="non-terminal residue" evidence="9">
    <location>
        <position position="49"/>
    </location>
</feature>
<dbReference type="SUPFAM" id="SSF52728">
    <property type="entry name" value="PTS IIb component"/>
    <property type="match status" value="1"/>
</dbReference>
<dbReference type="Proteomes" id="UP001139644">
    <property type="component" value="Unassembled WGS sequence"/>
</dbReference>
<gene>
    <name evidence="9" type="ORF">KYX88_14545</name>
</gene>
<dbReference type="Pfam" id="PF03830">
    <property type="entry name" value="PTSIIB_sorb"/>
    <property type="match status" value="1"/>
</dbReference>
<comment type="subcellular location">
    <subcellularLocation>
        <location evidence="1">Cytoplasm</location>
    </subcellularLocation>
</comment>
<keyword evidence="3" id="KW-0963">Cytoplasm</keyword>
<keyword evidence="7" id="KW-0418">Kinase</keyword>
<dbReference type="GO" id="GO:0016301">
    <property type="term" value="F:kinase activity"/>
    <property type="evidence" value="ECO:0007669"/>
    <property type="project" value="UniProtKB-KW"/>
</dbReference>
<evidence type="ECO:0000256" key="5">
    <source>
        <dbReference type="ARBA" id="ARBA00022679"/>
    </source>
</evidence>
<protein>
    <submittedName>
        <fullName evidence="9">PTS sugar transporter subunit IIB</fullName>
    </submittedName>
</protein>
<dbReference type="PROSITE" id="PS51101">
    <property type="entry name" value="PTS_EIIB_TYPE_4"/>
    <property type="match status" value="1"/>
</dbReference>
<evidence type="ECO:0000313" key="10">
    <source>
        <dbReference type="Proteomes" id="UP001139644"/>
    </source>
</evidence>
<dbReference type="GO" id="GO:0009401">
    <property type="term" value="P:phosphoenolpyruvate-dependent sugar phosphotransferase system"/>
    <property type="evidence" value="ECO:0007669"/>
    <property type="project" value="UniProtKB-KW"/>
</dbReference>
<dbReference type="GO" id="GO:0005737">
    <property type="term" value="C:cytoplasm"/>
    <property type="evidence" value="ECO:0007669"/>
    <property type="project" value="UniProtKB-SubCell"/>
</dbReference>
<evidence type="ECO:0000259" key="8">
    <source>
        <dbReference type="PROSITE" id="PS51101"/>
    </source>
</evidence>
<keyword evidence="5" id="KW-0808">Transferase</keyword>
<evidence type="ECO:0000256" key="7">
    <source>
        <dbReference type="ARBA" id="ARBA00022777"/>
    </source>
</evidence>